<evidence type="ECO:0000313" key="3">
    <source>
        <dbReference type="EMBL" id="CDI02814.1"/>
    </source>
</evidence>
<feature type="domain" description="DUF218" evidence="2">
    <location>
        <begin position="80"/>
        <end position="248"/>
    </location>
</feature>
<keyword evidence="1" id="KW-0812">Transmembrane</keyword>
<name>W6M842_9GAMM</name>
<dbReference type="GO" id="GO:0005886">
    <property type="term" value="C:plasma membrane"/>
    <property type="evidence" value="ECO:0007669"/>
    <property type="project" value="TreeGrafter"/>
</dbReference>
<keyword evidence="4" id="KW-1185">Reference proteome</keyword>
<dbReference type="OrthoDB" id="9809813at2"/>
<proteinExistence type="predicted"/>
<dbReference type="InterPro" id="IPR051599">
    <property type="entry name" value="Cell_Envelope_Assoc"/>
</dbReference>
<dbReference type="PANTHER" id="PTHR30336">
    <property type="entry name" value="INNER MEMBRANE PROTEIN, PROBABLE PERMEASE"/>
    <property type="match status" value="1"/>
</dbReference>
<dbReference type="Proteomes" id="UP000035760">
    <property type="component" value="Unassembled WGS sequence"/>
</dbReference>
<evidence type="ECO:0000259" key="2">
    <source>
        <dbReference type="Pfam" id="PF02698"/>
    </source>
</evidence>
<reference evidence="3" key="1">
    <citation type="submission" date="2013-07" db="EMBL/GenBank/DDBJ databases">
        <authorList>
            <person name="McIlroy S."/>
        </authorList>
    </citation>
    <scope>NUCLEOTIDE SEQUENCE [LARGE SCALE GENOMIC DNA]</scope>
    <source>
        <strain evidence="3">Run_A_D11</strain>
    </source>
</reference>
<accession>W6M842</accession>
<sequence>MLLFAKLLTQFAYPLLTSLLLAGAGSLLLWTRYRGAGGVLVGFALGWLWLWSTPVFSDWLRATLEQRYLPVLVEALPTADAIVVLGGTMQGARPPMRLYSNLEAAADRVWYAARLFRAGKAPQILLTGGNLPWGGIEQPEADGMAELLEDLGVPKTALLLEGRSRTTEQNRDYSLPILHRLGVKRILLVTSALHMPRAIRLFEATDLTVVPAPADFEVFDRDNAHPLRWLPDAQALADSSRAYKEYLGTWLLQLSGR</sequence>
<dbReference type="Gene3D" id="3.40.50.620">
    <property type="entry name" value="HUPs"/>
    <property type="match status" value="1"/>
</dbReference>
<feature type="transmembrane region" description="Helical" evidence="1">
    <location>
        <begin position="12"/>
        <end position="30"/>
    </location>
</feature>
<gene>
    <name evidence="3" type="ORF">BN873_350070</name>
</gene>
<feature type="transmembrane region" description="Helical" evidence="1">
    <location>
        <begin position="37"/>
        <end position="56"/>
    </location>
</feature>
<dbReference type="PANTHER" id="PTHR30336:SF4">
    <property type="entry name" value="ENVELOPE BIOGENESIS FACTOR ELYC"/>
    <property type="match status" value="1"/>
</dbReference>
<dbReference type="AlphaFoldDB" id="W6M842"/>
<dbReference type="GO" id="GO:0043164">
    <property type="term" value="P:Gram-negative-bacterium-type cell wall biogenesis"/>
    <property type="evidence" value="ECO:0007669"/>
    <property type="project" value="TreeGrafter"/>
</dbReference>
<evidence type="ECO:0000313" key="4">
    <source>
        <dbReference type="Proteomes" id="UP000035760"/>
    </source>
</evidence>
<keyword evidence="1" id="KW-0472">Membrane</keyword>
<evidence type="ECO:0000256" key="1">
    <source>
        <dbReference type="SAM" id="Phobius"/>
    </source>
</evidence>
<organism evidence="3 4">
    <name type="scientific">Candidatus Competibacter denitrificans Run_A_D11</name>
    <dbReference type="NCBI Taxonomy" id="1400863"/>
    <lineage>
        <taxon>Bacteria</taxon>
        <taxon>Pseudomonadati</taxon>
        <taxon>Pseudomonadota</taxon>
        <taxon>Gammaproteobacteria</taxon>
        <taxon>Candidatus Competibacteraceae</taxon>
        <taxon>Candidatus Competibacter</taxon>
    </lineage>
</organism>
<dbReference type="GO" id="GO:0000270">
    <property type="term" value="P:peptidoglycan metabolic process"/>
    <property type="evidence" value="ECO:0007669"/>
    <property type="project" value="TreeGrafter"/>
</dbReference>
<dbReference type="EMBL" id="CBTJ020000042">
    <property type="protein sequence ID" value="CDI02814.1"/>
    <property type="molecule type" value="Genomic_DNA"/>
</dbReference>
<reference evidence="3" key="2">
    <citation type="submission" date="2014-03" db="EMBL/GenBank/DDBJ databases">
        <title>Candidatus Competibacter-lineage genomes retrieved from metagenomes reveal functional metabolic diversity.</title>
        <authorList>
            <person name="McIlroy S.J."/>
            <person name="Albertsen M."/>
            <person name="Andresen E.K."/>
            <person name="Saunders A.M."/>
            <person name="Kristiansen R."/>
            <person name="Stokholm-Bjerregaard M."/>
            <person name="Nielsen K.L."/>
            <person name="Nielsen P.H."/>
        </authorList>
    </citation>
    <scope>NUCLEOTIDE SEQUENCE</scope>
    <source>
        <strain evidence="3">Run_A_D11</strain>
    </source>
</reference>
<dbReference type="InterPro" id="IPR003848">
    <property type="entry name" value="DUF218"/>
</dbReference>
<dbReference type="Pfam" id="PF02698">
    <property type="entry name" value="DUF218"/>
    <property type="match status" value="1"/>
</dbReference>
<comment type="caution">
    <text evidence="3">The sequence shown here is derived from an EMBL/GenBank/DDBJ whole genome shotgun (WGS) entry which is preliminary data.</text>
</comment>
<dbReference type="STRING" id="1400863.BN873_350070"/>
<keyword evidence="1" id="KW-1133">Transmembrane helix</keyword>
<dbReference type="RefSeq" id="WP_048673334.1">
    <property type="nucleotide sequence ID" value="NZ_CBTJ020000042.1"/>
</dbReference>
<dbReference type="InterPro" id="IPR014729">
    <property type="entry name" value="Rossmann-like_a/b/a_fold"/>
</dbReference>
<dbReference type="CDD" id="cd06259">
    <property type="entry name" value="YdcF-like"/>
    <property type="match status" value="1"/>
</dbReference>
<protein>
    <recommendedName>
        <fullName evidence="2">DUF218 domain-containing protein</fullName>
    </recommendedName>
</protein>